<comment type="similarity">
    <text evidence="1">Belongs to the class-I aminoacyl-tRNA synthetase family.</text>
</comment>
<accession>X0TST4</accession>
<dbReference type="InterPro" id="IPR002302">
    <property type="entry name" value="Leu-tRNA-ligase"/>
</dbReference>
<keyword evidence="4" id="KW-0547">Nucleotide-binding</keyword>
<feature type="domain" description="Aminoacyl-tRNA synthetase class Ia" evidence="8">
    <location>
        <begin position="3"/>
        <end position="51"/>
    </location>
</feature>
<dbReference type="InterPro" id="IPR002300">
    <property type="entry name" value="aa-tRNA-synth_Ia"/>
</dbReference>
<dbReference type="Gene3D" id="3.40.50.620">
    <property type="entry name" value="HUPs"/>
    <property type="match status" value="1"/>
</dbReference>
<name>X0TST4_9ZZZZ</name>
<keyword evidence="3" id="KW-0436">Ligase</keyword>
<protein>
    <recommendedName>
        <fullName evidence="2">leucine--tRNA ligase</fullName>
        <ecNumber evidence="2">6.1.1.4</ecNumber>
    </recommendedName>
</protein>
<keyword evidence="7" id="KW-0030">Aminoacyl-tRNA synthetase</keyword>
<organism evidence="9">
    <name type="scientific">marine sediment metagenome</name>
    <dbReference type="NCBI Taxonomy" id="412755"/>
    <lineage>
        <taxon>unclassified sequences</taxon>
        <taxon>metagenomes</taxon>
        <taxon>ecological metagenomes</taxon>
    </lineage>
</organism>
<feature type="non-terminal residue" evidence="9">
    <location>
        <position position="1"/>
    </location>
</feature>
<evidence type="ECO:0000313" key="9">
    <source>
        <dbReference type="EMBL" id="GAF91237.1"/>
    </source>
</evidence>
<dbReference type="GO" id="GO:0005524">
    <property type="term" value="F:ATP binding"/>
    <property type="evidence" value="ECO:0007669"/>
    <property type="project" value="UniProtKB-KW"/>
</dbReference>
<keyword evidence="5" id="KW-0067">ATP-binding</keyword>
<evidence type="ECO:0000256" key="3">
    <source>
        <dbReference type="ARBA" id="ARBA00022598"/>
    </source>
</evidence>
<evidence type="ECO:0000256" key="7">
    <source>
        <dbReference type="ARBA" id="ARBA00023146"/>
    </source>
</evidence>
<sequence>FPRLLAQGMVIKDGAKMSKSKGNVVDPDDIVGKYGADSLRLFILFASPPEKEFIWNDEGIDGSYRFLNRLWATMQENLDLFKQKC</sequence>
<dbReference type="InterPro" id="IPR014729">
    <property type="entry name" value="Rossmann-like_a/b/a_fold"/>
</dbReference>
<evidence type="ECO:0000256" key="6">
    <source>
        <dbReference type="ARBA" id="ARBA00022917"/>
    </source>
</evidence>
<evidence type="ECO:0000259" key="8">
    <source>
        <dbReference type="Pfam" id="PF00133"/>
    </source>
</evidence>
<proteinExistence type="inferred from homology"/>
<dbReference type="EC" id="6.1.1.4" evidence="2"/>
<dbReference type="SUPFAM" id="SSF52374">
    <property type="entry name" value="Nucleotidylyl transferase"/>
    <property type="match status" value="1"/>
</dbReference>
<reference evidence="9" key="1">
    <citation type="journal article" date="2014" name="Front. Microbiol.">
        <title>High frequency of phylogenetically diverse reductive dehalogenase-homologous genes in deep subseafloor sedimentary metagenomes.</title>
        <authorList>
            <person name="Kawai M."/>
            <person name="Futagami T."/>
            <person name="Toyoda A."/>
            <person name="Takaki Y."/>
            <person name="Nishi S."/>
            <person name="Hori S."/>
            <person name="Arai W."/>
            <person name="Tsubouchi T."/>
            <person name="Morono Y."/>
            <person name="Uchiyama I."/>
            <person name="Ito T."/>
            <person name="Fujiyama A."/>
            <person name="Inagaki F."/>
            <person name="Takami H."/>
        </authorList>
    </citation>
    <scope>NUCLEOTIDE SEQUENCE</scope>
    <source>
        <strain evidence="9">Expedition CK06-06</strain>
    </source>
</reference>
<evidence type="ECO:0000256" key="2">
    <source>
        <dbReference type="ARBA" id="ARBA00013164"/>
    </source>
</evidence>
<dbReference type="PANTHER" id="PTHR43740:SF2">
    <property type="entry name" value="LEUCINE--TRNA LIGASE, MITOCHONDRIAL"/>
    <property type="match status" value="1"/>
</dbReference>
<dbReference type="GO" id="GO:0004823">
    <property type="term" value="F:leucine-tRNA ligase activity"/>
    <property type="evidence" value="ECO:0007669"/>
    <property type="project" value="UniProtKB-EC"/>
</dbReference>
<dbReference type="AlphaFoldDB" id="X0TST4"/>
<evidence type="ECO:0000256" key="1">
    <source>
        <dbReference type="ARBA" id="ARBA00005594"/>
    </source>
</evidence>
<feature type="non-terminal residue" evidence="9">
    <location>
        <position position="85"/>
    </location>
</feature>
<dbReference type="FunFam" id="1.10.730.10:FF:000002">
    <property type="entry name" value="Leucine--tRNA ligase"/>
    <property type="match status" value="1"/>
</dbReference>
<gene>
    <name evidence="9" type="ORF">S01H1_24140</name>
</gene>
<dbReference type="PANTHER" id="PTHR43740">
    <property type="entry name" value="LEUCYL-TRNA SYNTHETASE"/>
    <property type="match status" value="1"/>
</dbReference>
<keyword evidence="6" id="KW-0648">Protein biosynthesis</keyword>
<dbReference type="EMBL" id="BARS01014219">
    <property type="protein sequence ID" value="GAF91237.1"/>
    <property type="molecule type" value="Genomic_DNA"/>
</dbReference>
<dbReference type="Gene3D" id="1.10.730.10">
    <property type="entry name" value="Isoleucyl-tRNA Synthetase, Domain 1"/>
    <property type="match status" value="1"/>
</dbReference>
<evidence type="ECO:0000256" key="4">
    <source>
        <dbReference type="ARBA" id="ARBA00022741"/>
    </source>
</evidence>
<dbReference type="Pfam" id="PF00133">
    <property type="entry name" value="tRNA-synt_1"/>
    <property type="match status" value="1"/>
</dbReference>
<evidence type="ECO:0000256" key="5">
    <source>
        <dbReference type="ARBA" id="ARBA00022840"/>
    </source>
</evidence>
<dbReference type="GO" id="GO:0006429">
    <property type="term" value="P:leucyl-tRNA aminoacylation"/>
    <property type="evidence" value="ECO:0007669"/>
    <property type="project" value="InterPro"/>
</dbReference>
<comment type="caution">
    <text evidence="9">The sequence shown here is derived from an EMBL/GenBank/DDBJ whole genome shotgun (WGS) entry which is preliminary data.</text>
</comment>